<feature type="coiled-coil region" evidence="1">
    <location>
        <begin position="343"/>
        <end position="392"/>
    </location>
</feature>
<protein>
    <recommendedName>
        <fullName evidence="5">Transposase, Ptta/En/Spm, plant</fullName>
    </recommendedName>
</protein>
<evidence type="ECO:0000256" key="1">
    <source>
        <dbReference type="SAM" id="Coils"/>
    </source>
</evidence>
<evidence type="ECO:0000313" key="4">
    <source>
        <dbReference type="Proteomes" id="UP001457282"/>
    </source>
</evidence>
<evidence type="ECO:0008006" key="5">
    <source>
        <dbReference type="Google" id="ProtNLM"/>
    </source>
</evidence>
<reference evidence="3 4" key="1">
    <citation type="journal article" date="2023" name="G3 (Bethesda)">
        <title>A chromosome-length genome assembly and annotation of blackberry (Rubus argutus, cv. 'Hillquist').</title>
        <authorList>
            <person name="Bruna T."/>
            <person name="Aryal R."/>
            <person name="Dudchenko O."/>
            <person name="Sargent D.J."/>
            <person name="Mead D."/>
            <person name="Buti M."/>
            <person name="Cavallini A."/>
            <person name="Hytonen T."/>
            <person name="Andres J."/>
            <person name="Pham M."/>
            <person name="Weisz D."/>
            <person name="Mascagni F."/>
            <person name="Usai G."/>
            <person name="Natali L."/>
            <person name="Bassil N."/>
            <person name="Fernandez G.E."/>
            <person name="Lomsadze A."/>
            <person name="Armour M."/>
            <person name="Olukolu B."/>
            <person name="Poorten T."/>
            <person name="Britton C."/>
            <person name="Davik J."/>
            <person name="Ashrafi H."/>
            <person name="Aiden E.L."/>
            <person name="Borodovsky M."/>
            <person name="Worthington M."/>
        </authorList>
    </citation>
    <scope>NUCLEOTIDE SEQUENCE [LARGE SCALE GENOMIC DNA]</scope>
    <source>
        <strain evidence="3">PI 553951</strain>
    </source>
</reference>
<sequence>MDAYMDIDAVDLGNVMGSNLPSSDTQQTTINDVPCNMEVAVIETAHDSDTEDEEFSPGSKRRGNNKPNWARRGSVEILKFNNQGQAVEPNETVARWQRYLGLMVKDHTLFGLDVLDWRTFRKTKVLDEAWCRIKRTIDWSDPETRKKSRKIRYTVERKLNDRWKQFKAKLRKEWYAPNWGTEARFHCGDKRVNNNQWVKLVDHWETPKGQRRASANKRNRAKKRMSHTTGTKTFAQVRNQYKIEHEGAEPDRCTMFELTHTRSDGKPVDKESEKAIMDMRQKISTIKDAKRASHLPEIITNIEINEVYASVLGKEKHGAIRGFGIGVRLDDVPDVLVEKRGAQLEVQALREEHEAELDHIRKESQEREAKLRDEMNKQEMATTDRMKRLEMQLLNQQAMFERFFSAGLLPNIVPISQNGAANLNFPTEMGTHNNSLQTSSVDAFETPHHVPISPSTLQKKHSSL</sequence>
<organism evidence="3 4">
    <name type="scientific">Rubus argutus</name>
    <name type="common">Southern blackberry</name>
    <dbReference type="NCBI Taxonomy" id="59490"/>
    <lineage>
        <taxon>Eukaryota</taxon>
        <taxon>Viridiplantae</taxon>
        <taxon>Streptophyta</taxon>
        <taxon>Embryophyta</taxon>
        <taxon>Tracheophyta</taxon>
        <taxon>Spermatophyta</taxon>
        <taxon>Magnoliopsida</taxon>
        <taxon>eudicotyledons</taxon>
        <taxon>Gunneridae</taxon>
        <taxon>Pentapetalae</taxon>
        <taxon>rosids</taxon>
        <taxon>fabids</taxon>
        <taxon>Rosales</taxon>
        <taxon>Rosaceae</taxon>
        <taxon>Rosoideae</taxon>
        <taxon>Rosoideae incertae sedis</taxon>
        <taxon>Rubus</taxon>
    </lineage>
</organism>
<comment type="caution">
    <text evidence="3">The sequence shown here is derived from an EMBL/GenBank/DDBJ whole genome shotgun (WGS) entry which is preliminary data.</text>
</comment>
<evidence type="ECO:0000256" key="2">
    <source>
        <dbReference type="SAM" id="MobiDB-lite"/>
    </source>
</evidence>
<dbReference type="EMBL" id="JBEDUW010000005">
    <property type="protein sequence ID" value="KAK9929845.1"/>
    <property type="molecule type" value="Genomic_DNA"/>
</dbReference>
<dbReference type="Proteomes" id="UP001457282">
    <property type="component" value="Unassembled WGS sequence"/>
</dbReference>
<dbReference type="InterPro" id="IPR004252">
    <property type="entry name" value="Probable_transposase_24"/>
</dbReference>
<dbReference type="Pfam" id="PF03004">
    <property type="entry name" value="Transposase_24"/>
    <property type="match status" value="1"/>
</dbReference>
<keyword evidence="1" id="KW-0175">Coiled coil</keyword>
<name>A0AAW1X0K7_RUBAR</name>
<feature type="region of interest" description="Disordered" evidence="2">
    <location>
        <begin position="44"/>
        <end position="68"/>
    </location>
</feature>
<evidence type="ECO:0000313" key="3">
    <source>
        <dbReference type="EMBL" id="KAK9929845.1"/>
    </source>
</evidence>
<keyword evidence="4" id="KW-1185">Reference proteome</keyword>
<accession>A0AAW1X0K7</accession>
<dbReference type="PANTHER" id="PTHR33144:SF46">
    <property type="entry name" value="OS04G0610000 PROTEIN"/>
    <property type="match status" value="1"/>
</dbReference>
<proteinExistence type="predicted"/>
<dbReference type="PANTHER" id="PTHR33144">
    <property type="entry name" value="OS10G0409366 PROTEIN-RELATED"/>
    <property type="match status" value="1"/>
</dbReference>
<feature type="compositionally biased region" description="Basic residues" evidence="2">
    <location>
        <begin position="209"/>
        <end position="226"/>
    </location>
</feature>
<gene>
    <name evidence="3" type="ORF">M0R45_026921</name>
</gene>
<feature type="region of interest" description="Disordered" evidence="2">
    <location>
        <begin position="208"/>
        <end position="228"/>
    </location>
</feature>
<dbReference type="AlphaFoldDB" id="A0AAW1X0K7"/>